<dbReference type="Pfam" id="PF02597">
    <property type="entry name" value="ThiS"/>
    <property type="match status" value="1"/>
</dbReference>
<dbReference type="PANTHER" id="PTHR33359">
    <property type="entry name" value="MOLYBDOPTERIN SYNTHASE SULFUR CARRIER SUBUNIT"/>
    <property type="match status" value="1"/>
</dbReference>
<feature type="non-terminal residue" evidence="2">
    <location>
        <position position="1"/>
    </location>
</feature>
<name>A0AA35XG36_GEOBA</name>
<gene>
    <name evidence="2" type="ORF">GBAR_LOCUS30594</name>
</gene>
<dbReference type="GO" id="GO:0006777">
    <property type="term" value="P:Mo-molybdopterin cofactor biosynthetic process"/>
    <property type="evidence" value="ECO:0007669"/>
    <property type="project" value="InterPro"/>
</dbReference>
<dbReference type="NCBIfam" id="TIGR01682">
    <property type="entry name" value="moaD"/>
    <property type="match status" value="1"/>
</dbReference>
<keyword evidence="1" id="KW-0547">Nucleotide-binding</keyword>
<evidence type="ECO:0000313" key="2">
    <source>
        <dbReference type="EMBL" id="CAI8056154.1"/>
    </source>
</evidence>
<dbReference type="CDD" id="cd00754">
    <property type="entry name" value="Ubl_MoaD"/>
    <property type="match status" value="1"/>
</dbReference>
<dbReference type="Proteomes" id="UP001174909">
    <property type="component" value="Unassembled WGS sequence"/>
</dbReference>
<sequence length="83" mass="8864">VRIELRLFALYRERAGAALVSVELPDDSTVGDLTAAVRADYPRLAPPEVRIVVAVNAEYADDDQTLQAGDEVCLIPPVSGGRG</sequence>
<evidence type="ECO:0000256" key="1">
    <source>
        <dbReference type="ARBA" id="ARBA00022741"/>
    </source>
</evidence>
<accession>A0AA35XG36</accession>
<protein>
    <submittedName>
        <fullName evidence="2">Molybdopterin synthase sulfur carrier subunit</fullName>
    </submittedName>
</protein>
<dbReference type="Gene3D" id="3.10.20.30">
    <property type="match status" value="1"/>
</dbReference>
<dbReference type="GO" id="GO:1990133">
    <property type="term" value="C:molybdopterin adenylyltransferase complex"/>
    <property type="evidence" value="ECO:0007669"/>
    <property type="project" value="TreeGrafter"/>
</dbReference>
<dbReference type="InterPro" id="IPR012675">
    <property type="entry name" value="Beta-grasp_dom_sf"/>
</dbReference>
<dbReference type="SUPFAM" id="SSF54285">
    <property type="entry name" value="MoaD/ThiS"/>
    <property type="match status" value="1"/>
</dbReference>
<dbReference type="InterPro" id="IPR044672">
    <property type="entry name" value="MOCS2A"/>
</dbReference>
<reference evidence="2" key="1">
    <citation type="submission" date="2023-03" db="EMBL/GenBank/DDBJ databases">
        <authorList>
            <person name="Steffen K."/>
            <person name="Cardenas P."/>
        </authorList>
    </citation>
    <scope>NUCLEOTIDE SEQUENCE</scope>
</reference>
<dbReference type="EMBL" id="CASHTH010004334">
    <property type="protein sequence ID" value="CAI8056154.1"/>
    <property type="molecule type" value="Genomic_DNA"/>
</dbReference>
<evidence type="ECO:0000313" key="3">
    <source>
        <dbReference type="Proteomes" id="UP001174909"/>
    </source>
</evidence>
<dbReference type="PANTHER" id="PTHR33359:SF1">
    <property type="entry name" value="MOLYBDOPTERIN SYNTHASE SULFUR CARRIER SUBUNIT"/>
    <property type="match status" value="1"/>
</dbReference>
<proteinExistence type="predicted"/>
<dbReference type="GO" id="GO:0000166">
    <property type="term" value="F:nucleotide binding"/>
    <property type="evidence" value="ECO:0007669"/>
    <property type="project" value="UniProtKB-KW"/>
</dbReference>
<keyword evidence="3" id="KW-1185">Reference proteome</keyword>
<comment type="caution">
    <text evidence="2">The sequence shown here is derived from an EMBL/GenBank/DDBJ whole genome shotgun (WGS) entry which is preliminary data.</text>
</comment>
<dbReference type="AlphaFoldDB" id="A0AA35XG36"/>
<dbReference type="InterPro" id="IPR016155">
    <property type="entry name" value="Mopterin_synth/thiamin_S_b"/>
</dbReference>
<organism evidence="2 3">
    <name type="scientific">Geodia barretti</name>
    <name type="common">Barrett's horny sponge</name>
    <dbReference type="NCBI Taxonomy" id="519541"/>
    <lineage>
        <taxon>Eukaryota</taxon>
        <taxon>Metazoa</taxon>
        <taxon>Porifera</taxon>
        <taxon>Demospongiae</taxon>
        <taxon>Heteroscleromorpha</taxon>
        <taxon>Tetractinellida</taxon>
        <taxon>Astrophorina</taxon>
        <taxon>Geodiidae</taxon>
        <taxon>Geodia</taxon>
    </lineage>
</organism>
<dbReference type="InterPro" id="IPR003749">
    <property type="entry name" value="ThiS/MoaD-like"/>
</dbReference>